<dbReference type="EMBL" id="BMZH01000028">
    <property type="protein sequence ID" value="GHB05599.1"/>
    <property type="molecule type" value="Genomic_DNA"/>
</dbReference>
<dbReference type="InterPro" id="IPR051906">
    <property type="entry name" value="TolC-like"/>
</dbReference>
<keyword evidence="4" id="KW-1134">Transmembrane beta strand</keyword>
<evidence type="ECO:0000256" key="2">
    <source>
        <dbReference type="ARBA" id="ARBA00007613"/>
    </source>
</evidence>
<dbReference type="GO" id="GO:0009279">
    <property type="term" value="C:cell outer membrane"/>
    <property type="evidence" value="ECO:0007669"/>
    <property type="project" value="UniProtKB-SubCell"/>
</dbReference>
<dbReference type="AlphaFoldDB" id="A0A8J3CV20"/>
<dbReference type="GO" id="GO:1990281">
    <property type="term" value="C:efflux pump complex"/>
    <property type="evidence" value="ECO:0007669"/>
    <property type="project" value="TreeGrafter"/>
</dbReference>
<dbReference type="GO" id="GO:0015562">
    <property type="term" value="F:efflux transmembrane transporter activity"/>
    <property type="evidence" value="ECO:0007669"/>
    <property type="project" value="InterPro"/>
</dbReference>
<evidence type="ECO:0000256" key="7">
    <source>
        <dbReference type="ARBA" id="ARBA00023237"/>
    </source>
</evidence>
<dbReference type="PANTHER" id="PTHR30026:SF22">
    <property type="entry name" value="OUTER MEMBRANE EFFLUX PROTEIN"/>
    <property type="match status" value="1"/>
</dbReference>
<dbReference type="SUPFAM" id="SSF56954">
    <property type="entry name" value="Outer membrane efflux proteins (OEP)"/>
    <property type="match status" value="1"/>
</dbReference>
<comment type="similarity">
    <text evidence="2">Belongs to the outer membrane factor (OMF) (TC 1.B.17) family.</text>
</comment>
<evidence type="ECO:0000256" key="5">
    <source>
        <dbReference type="ARBA" id="ARBA00022692"/>
    </source>
</evidence>
<keyword evidence="6" id="KW-0472">Membrane</keyword>
<sequence length="420" mass="45881">MQNALGQSNLIESKRLEMREAQEEYTQARAASLPQFSFSGSFGYANRQSNSSVASINDVSTSQETGGLRAGVSQPIYTGGQIKSQKRRAKAGITAAEQDLRATTSDVALSTIQAHLDVIRANNVLAIFTRSVANLEAQKTTTSLLFDYGEATIADASLVEARLQSTKVEAGQARLRLTESLTNYQFLTGQRANNLTPPPFVNLPPTLDQAVNIALVKNPDVLKARAEWDVAQNSLKIAKAQRLPSLSLDGAVSESLGQSDFVASSSAATLSMNLRVPFSLGGQYKSQIKQATHALSRRKFDERQTMVELRREITLKWNGLQTASDSINLRHQEIAANDAAYRSLQEQFQSGVTTQSELLSAESDLLSANIKLEDAKYQEQFLRAELLALLGNLDMAGHNISTSNSYVEAPLTNHIPRSRY</sequence>
<accession>A0A8J3CV20</accession>
<organism evidence="8 9">
    <name type="scientific">Algimonas arctica</name>
    <dbReference type="NCBI Taxonomy" id="1479486"/>
    <lineage>
        <taxon>Bacteria</taxon>
        <taxon>Pseudomonadati</taxon>
        <taxon>Pseudomonadota</taxon>
        <taxon>Alphaproteobacteria</taxon>
        <taxon>Maricaulales</taxon>
        <taxon>Robiginitomaculaceae</taxon>
        <taxon>Algimonas</taxon>
    </lineage>
</organism>
<keyword evidence="7" id="KW-0998">Cell outer membrane</keyword>
<dbReference type="Proteomes" id="UP000634004">
    <property type="component" value="Unassembled WGS sequence"/>
</dbReference>
<keyword evidence="9" id="KW-1185">Reference proteome</keyword>
<evidence type="ECO:0000313" key="9">
    <source>
        <dbReference type="Proteomes" id="UP000634004"/>
    </source>
</evidence>
<keyword evidence="5" id="KW-0812">Transmembrane</keyword>
<evidence type="ECO:0000313" key="8">
    <source>
        <dbReference type="EMBL" id="GHB05599.1"/>
    </source>
</evidence>
<evidence type="ECO:0000256" key="6">
    <source>
        <dbReference type="ARBA" id="ARBA00023136"/>
    </source>
</evidence>
<comment type="subcellular location">
    <subcellularLocation>
        <location evidence="1">Cell outer membrane</location>
    </subcellularLocation>
</comment>
<dbReference type="Pfam" id="PF02321">
    <property type="entry name" value="OEP"/>
    <property type="match status" value="2"/>
</dbReference>
<evidence type="ECO:0000256" key="3">
    <source>
        <dbReference type="ARBA" id="ARBA00022448"/>
    </source>
</evidence>
<dbReference type="GO" id="GO:0015288">
    <property type="term" value="F:porin activity"/>
    <property type="evidence" value="ECO:0007669"/>
    <property type="project" value="TreeGrafter"/>
</dbReference>
<comment type="caution">
    <text evidence="8">The sequence shown here is derived from an EMBL/GenBank/DDBJ whole genome shotgun (WGS) entry which is preliminary data.</text>
</comment>
<gene>
    <name evidence="8" type="primary">rsaFb</name>
    <name evidence="8" type="ORF">GCM10009069_30030</name>
</gene>
<dbReference type="PANTHER" id="PTHR30026">
    <property type="entry name" value="OUTER MEMBRANE PROTEIN TOLC"/>
    <property type="match status" value="1"/>
</dbReference>
<reference evidence="8" key="2">
    <citation type="submission" date="2020-09" db="EMBL/GenBank/DDBJ databases">
        <authorList>
            <person name="Sun Q."/>
            <person name="Kim S."/>
        </authorList>
    </citation>
    <scope>NUCLEOTIDE SEQUENCE</scope>
    <source>
        <strain evidence="8">KCTC 32513</strain>
    </source>
</reference>
<keyword evidence="3" id="KW-0813">Transport</keyword>
<dbReference type="RefSeq" id="WP_267904698.1">
    <property type="nucleotide sequence ID" value="NZ_BMZH01000028.1"/>
</dbReference>
<dbReference type="Gene3D" id="1.20.1600.10">
    <property type="entry name" value="Outer membrane efflux proteins (OEP)"/>
    <property type="match status" value="1"/>
</dbReference>
<dbReference type="InterPro" id="IPR003423">
    <property type="entry name" value="OMP_efflux"/>
</dbReference>
<proteinExistence type="inferred from homology"/>
<evidence type="ECO:0000256" key="4">
    <source>
        <dbReference type="ARBA" id="ARBA00022452"/>
    </source>
</evidence>
<evidence type="ECO:0000256" key="1">
    <source>
        <dbReference type="ARBA" id="ARBA00004442"/>
    </source>
</evidence>
<name>A0A8J3CV20_9PROT</name>
<reference evidence="8" key="1">
    <citation type="journal article" date="2014" name="Int. J. Syst. Evol. Microbiol.">
        <title>Complete genome sequence of Corynebacterium casei LMG S-19264T (=DSM 44701T), isolated from a smear-ripened cheese.</title>
        <authorList>
            <consortium name="US DOE Joint Genome Institute (JGI-PGF)"/>
            <person name="Walter F."/>
            <person name="Albersmeier A."/>
            <person name="Kalinowski J."/>
            <person name="Ruckert C."/>
        </authorList>
    </citation>
    <scope>NUCLEOTIDE SEQUENCE</scope>
    <source>
        <strain evidence="8">KCTC 32513</strain>
    </source>
</reference>
<protein>
    <submittedName>
        <fullName evidence="8">Membrane protein</fullName>
    </submittedName>
</protein>